<organism evidence="1 2">
    <name type="scientific">Commensalibacter intestini</name>
    <dbReference type="NCBI Taxonomy" id="479936"/>
    <lineage>
        <taxon>Bacteria</taxon>
        <taxon>Pseudomonadati</taxon>
        <taxon>Pseudomonadota</taxon>
        <taxon>Alphaproteobacteria</taxon>
        <taxon>Acetobacterales</taxon>
        <taxon>Acetobacteraceae</taxon>
    </lineage>
</organism>
<dbReference type="PANTHER" id="PTHR41368:SF1">
    <property type="entry name" value="PROTEIN YGHO"/>
    <property type="match status" value="1"/>
</dbReference>
<sequence>MTINSAPSNDLTVLPVRNAKQLSLFIKLPRVLYSHFPNYIPPLDFEEVSLLHPKKSAFFRYGTAQYFLAYKGDKVVGRISAQIDPNALREWKEPIGLFGALDAIDDAEVVKQLINAASNWLKKQGMQKIRGPYTLNANSEAGTMVKGQSEPPMIAMPWHPEYLEKHIAAAGLSKAMDLVSYQMIMGEEARKAHKIPSGLKVGSDRLGNITTRKLNMKEISRDGEILRQLYNDAWDNTWGFVPLTPTEMSVLIRDLKSMLKPENYVLVEQNKMPVAVALVIPNIYDISAGIAPTPSLFGWGKLAYRAMRHRFKSARVILLGISHSIRDTAMGALMPSLVIDELFNRGEALPYTMIELGWILEDNMGMRNLIERITPEPCKVHRIYEAELDYKH</sequence>
<dbReference type="RefSeq" id="WP_008853761.1">
    <property type="nucleotide sequence ID" value="NZ_JOPB01000001.1"/>
</dbReference>
<proteinExistence type="predicted"/>
<name>A0A251ZXH3_9PROT</name>
<dbReference type="Proteomes" id="UP000194946">
    <property type="component" value="Unassembled WGS sequence"/>
</dbReference>
<evidence type="ECO:0000313" key="1">
    <source>
        <dbReference type="EMBL" id="OUI79374.1"/>
    </source>
</evidence>
<comment type="caution">
    <text evidence="1">The sequence shown here is derived from an EMBL/GenBank/DDBJ whole genome shotgun (WGS) entry which is preliminary data.</text>
</comment>
<dbReference type="EMBL" id="JOPB01000001">
    <property type="protein sequence ID" value="OUI79374.1"/>
    <property type="molecule type" value="Genomic_DNA"/>
</dbReference>
<reference evidence="2" key="1">
    <citation type="submission" date="2014-06" db="EMBL/GenBank/DDBJ databases">
        <authorList>
            <person name="Winans N.J."/>
            <person name="Newell P.D."/>
            <person name="Douglas A.E."/>
        </authorList>
    </citation>
    <scope>NUCLEOTIDE SEQUENCE [LARGE SCALE GENOMIC DNA]</scope>
    <source>
        <strain evidence="2">DmL_052</strain>
    </source>
</reference>
<dbReference type="AlphaFoldDB" id="A0A251ZXH3"/>
<keyword evidence="2" id="KW-1185">Reference proteome</keyword>
<evidence type="ECO:0008006" key="3">
    <source>
        <dbReference type="Google" id="ProtNLM"/>
    </source>
</evidence>
<dbReference type="PANTHER" id="PTHR41368">
    <property type="entry name" value="PROTEIN YGHO"/>
    <property type="match status" value="1"/>
</dbReference>
<dbReference type="InterPro" id="IPR016181">
    <property type="entry name" value="Acyl_CoA_acyltransferase"/>
</dbReference>
<dbReference type="SUPFAM" id="SSF55729">
    <property type="entry name" value="Acyl-CoA N-acyltransferases (Nat)"/>
    <property type="match status" value="1"/>
</dbReference>
<dbReference type="InterPro" id="IPR039968">
    <property type="entry name" value="BcerS-like"/>
</dbReference>
<evidence type="ECO:0000313" key="2">
    <source>
        <dbReference type="Proteomes" id="UP000194946"/>
    </source>
</evidence>
<accession>A0A251ZXH3</accession>
<gene>
    <name evidence="1" type="ORF">HK18_02095</name>
</gene>
<protein>
    <recommendedName>
        <fullName evidence="3">N-acetyltransferase domain-containing protein</fullName>
    </recommendedName>
</protein>